<sequence>MIRGIIKAVLVGWISKKIAERGARRSLGPQTAGYPDRRDWRRS</sequence>
<name>A0A1H0KVD4_9HYPH</name>
<reference evidence="1 2" key="1">
    <citation type="submission" date="2016-10" db="EMBL/GenBank/DDBJ databases">
        <authorList>
            <person name="de Groot N.N."/>
        </authorList>
    </citation>
    <scope>NUCLEOTIDE SEQUENCE [LARGE SCALE GENOMIC DNA]</scope>
    <source>
        <strain evidence="2">L7-484,KACC 16230,DSM 25025</strain>
    </source>
</reference>
<organism evidence="1 2">
    <name type="scientific">Aureimonas jatrophae</name>
    <dbReference type="NCBI Taxonomy" id="1166073"/>
    <lineage>
        <taxon>Bacteria</taxon>
        <taxon>Pseudomonadati</taxon>
        <taxon>Pseudomonadota</taxon>
        <taxon>Alphaproteobacteria</taxon>
        <taxon>Hyphomicrobiales</taxon>
        <taxon>Aurantimonadaceae</taxon>
        <taxon>Aureimonas</taxon>
    </lineage>
</organism>
<dbReference type="AlphaFoldDB" id="A0A1H0KVD4"/>
<evidence type="ECO:0000313" key="2">
    <source>
        <dbReference type="Proteomes" id="UP000198793"/>
    </source>
</evidence>
<gene>
    <name evidence="1" type="ORF">SAMN05192530_108160</name>
</gene>
<protein>
    <submittedName>
        <fullName evidence="1">Uncharacterized protein</fullName>
    </submittedName>
</protein>
<dbReference type="STRING" id="1166073.SAMN05192530_108160"/>
<dbReference type="Proteomes" id="UP000198793">
    <property type="component" value="Unassembled WGS sequence"/>
</dbReference>
<evidence type="ECO:0000313" key="1">
    <source>
        <dbReference type="EMBL" id="SDO59741.1"/>
    </source>
</evidence>
<proteinExistence type="predicted"/>
<keyword evidence="2" id="KW-1185">Reference proteome</keyword>
<accession>A0A1H0KVD4</accession>
<dbReference type="RefSeq" id="WP_280140077.1">
    <property type="nucleotide sequence ID" value="NZ_FNIT01000008.1"/>
</dbReference>
<dbReference type="EMBL" id="FNIT01000008">
    <property type="protein sequence ID" value="SDO59741.1"/>
    <property type="molecule type" value="Genomic_DNA"/>
</dbReference>